<accession>A0ABY5DZL1</accession>
<dbReference type="RefSeq" id="WP_254575567.1">
    <property type="nucleotide sequence ID" value="NZ_CP100595.1"/>
</dbReference>
<proteinExistence type="predicted"/>
<evidence type="ECO:0000313" key="2">
    <source>
        <dbReference type="Proteomes" id="UP001060012"/>
    </source>
</evidence>
<organism evidence="1 2">
    <name type="scientific">Arcobacter roscoffensis</name>
    <dbReference type="NCBI Taxonomy" id="2961520"/>
    <lineage>
        <taxon>Bacteria</taxon>
        <taxon>Pseudomonadati</taxon>
        <taxon>Campylobacterota</taxon>
        <taxon>Epsilonproteobacteria</taxon>
        <taxon>Campylobacterales</taxon>
        <taxon>Arcobacteraceae</taxon>
        <taxon>Arcobacter</taxon>
    </lineage>
</organism>
<dbReference type="Proteomes" id="UP001060012">
    <property type="component" value="Chromosome"/>
</dbReference>
<keyword evidence="2" id="KW-1185">Reference proteome</keyword>
<name>A0ABY5DZL1_9BACT</name>
<evidence type="ECO:0000313" key="1">
    <source>
        <dbReference type="EMBL" id="UTJ05386.1"/>
    </source>
</evidence>
<sequence>MATLIKNEISDYLSINVSEDEQLWSSSDSYKYGDERRDGHFIYKYAGEDNSNTEESPSENSLKQKPVWVNIGPTNYFAAIDGETSTQTKNDETLIFEISIKNYDSLALLTIDAIEAVIEMIDLSSDEIVYAETIDLIDDSEIIDDYTYMFNDFVASNAIYRRLPIYSNAKIKVTLNNPGSKAACGRLVSGRSFYMGATGKGVNLGLESYSKKDVNEFGYAKLKHRGAINVDSYEIITKTAKIPMLRRKAKELDAIPILYVMDESKDSNLEHLLNFGYWENFSVLVESKKDNESIISFSLKGIL</sequence>
<protein>
    <submittedName>
        <fullName evidence="1">Uncharacterized protein</fullName>
    </submittedName>
</protein>
<reference evidence="1" key="1">
    <citation type="submission" date="2022-07" db="EMBL/GenBank/DDBJ databases">
        <title>Arcobacter roscoffensis sp. nov., a marine bacterium isolated from coastal seawater collected from Roscoff, France.</title>
        <authorList>
            <person name="Pascual J."/>
            <person name="Lepeaux C."/>
            <person name="Methner A."/>
            <person name="Overmann J."/>
        </authorList>
    </citation>
    <scope>NUCLEOTIDE SEQUENCE</scope>
    <source>
        <strain evidence="1">ARW1-2F2</strain>
    </source>
</reference>
<gene>
    <name evidence="1" type="ORF">NJU99_08905</name>
</gene>
<dbReference type="EMBL" id="CP100595">
    <property type="protein sequence ID" value="UTJ05386.1"/>
    <property type="molecule type" value="Genomic_DNA"/>
</dbReference>